<protein>
    <submittedName>
        <fullName evidence="8">Radical SAM protein</fullName>
    </submittedName>
</protein>
<evidence type="ECO:0000256" key="4">
    <source>
        <dbReference type="ARBA" id="ARBA00022723"/>
    </source>
</evidence>
<dbReference type="InterPro" id="IPR050377">
    <property type="entry name" value="Radical_SAM_PqqE_MftC-like"/>
</dbReference>
<dbReference type="PIRSF" id="PIRSF037420">
    <property type="entry name" value="PQQ_syn_pqqE"/>
    <property type="match status" value="1"/>
</dbReference>
<dbReference type="AlphaFoldDB" id="A0A4P7UKQ6"/>
<keyword evidence="5" id="KW-0408">Iron</keyword>
<evidence type="ECO:0000256" key="1">
    <source>
        <dbReference type="ARBA" id="ARBA00001966"/>
    </source>
</evidence>
<evidence type="ECO:0000256" key="5">
    <source>
        <dbReference type="ARBA" id="ARBA00023004"/>
    </source>
</evidence>
<dbReference type="PROSITE" id="PS51918">
    <property type="entry name" value="RADICAL_SAM"/>
    <property type="match status" value="1"/>
</dbReference>
<name>A0A4P7UKQ6_DESDE</name>
<keyword evidence="4" id="KW-0479">Metal-binding</keyword>
<dbReference type="InterPro" id="IPR017200">
    <property type="entry name" value="PqqE-like"/>
</dbReference>
<sequence>MYAMELTAQEMLKREKLKETNPYIYAKILRQEQRYLNGLAAPTIQFQYDYTCNMRCEHCCVSKLDKKDRVLTPDVLKDLARQADALAVTQFTISGGEPLLFRDFEKIVQAIGPDRFFIATDTNGWLLTPQKAAWLKNIGVGKVHISLDSALKSAHDAFRKTPGAYEHAIAAITNAKKAGLSVTVNTVLTKERVHTDEFLQFLQLVDDLGATTVLMFAKPLGEWEGNLDILLDDKDIAYTRELEKKHAVCSHLTRNYGFDHGCLAVKRMISITRYGDVQPCMSILVSLGNIFDEPLETILERGMRSEIFGAYSPTCRACADKDFVALYNERTLGKAEPLAYADFISKNKS</sequence>
<keyword evidence="2" id="KW-0004">4Fe-4S</keyword>
<evidence type="ECO:0000259" key="7">
    <source>
        <dbReference type="PROSITE" id="PS51918"/>
    </source>
</evidence>
<comment type="cofactor">
    <cofactor evidence="1">
        <name>[4Fe-4S] cluster</name>
        <dbReference type="ChEBI" id="CHEBI:49883"/>
    </cofactor>
</comment>
<dbReference type="Gene3D" id="3.20.20.70">
    <property type="entry name" value="Aldolase class I"/>
    <property type="match status" value="1"/>
</dbReference>
<dbReference type="OrthoDB" id="9782387at2"/>
<dbReference type="Proteomes" id="UP000297065">
    <property type="component" value="Chromosome"/>
</dbReference>
<dbReference type="InterPro" id="IPR006638">
    <property type="entry name" value="Elp3/MiaA/NifB-like_rSAM"/>
</dbReference>
<dbReference type="EMBL" id="CP036295">
    <property type="protein sequence ID" value="QCC85398.1"/>
    <property type="molecule type" value="Genomic_DNA"/>
</dbReference>
<dbReference type="InterPro" id="IPR007197">
    <property type="entry name" value="rSAM"/>
</dbReference>
<dbReference type="InterPro" id="IPR013785">
    <property type="entry name" value="Aldolase_TIM"/>
</dbReference>
<dbReference type="GO" id="GO:0046872">
    <property type="term" value="F:metal ion binding"/>
    <property type="evidence" value="ECO:0007669"/>
    <property type="project" value="UniProtKB-KW"/>
</dbReference>
<dbReference type="PANTHER" id="PTHR11228:SF7">
    <property type="entry name" value="PQQA PEPTIDE CYCLASE"/>
    <property type="match status" value="1"/>
</dbReference>
<dbReference type="PANTHER" id="PTHR11228">
    <property type="entry name" value="RADICAL SAM DOMAIN PROTEIN"/>
    <property type="match status" value="1"/>
</dbReference>
<dbReference type="Pfam" id="PF04055">
    <property type="entry name" value="Radical_SAM"/>
    <property type="match status" value="1"/>
</dbReference>
<dbReference type="SFLD" id="SFLDG01386">
    <property type="entry name" value="main_SPASM_domain-containing"/>
    <property type="match status" value="1"/>
</dbReference>
<keyword evidence="3" id="KW-0949">S-adenosyl-L-methionine</keyword>
<evidence type="ECO:0000313" key="8">
    <source>
        <dbReference type="EMBL" id="QCC85398.1"/>
    </source>
</evidence>
<dbReference type="InterPro" id="IPR058240">
    <property type="entry name" value="rSAM_sf"/>
</dbReference>
<feature type="domain" description="Radical SAM core" evidence="7">
    <location>
        <begin position="36"/>
        <end position="252"/>
    </location>
</feature>
<dbReference type="SMART" id="SM00729">
    <property type="entry name" value="Elp3"/>
    <property type="match status" value="1"/>
</dbReference>
<dbReference type="CDD" id="cd21109">
    <property type="entry name" value="SPASM"/>
    <property type="match status" value="1"/>
</dbReference>
<evidence type="ECO:0000256" key="2">
    <source>
        <dbReference type="ARBA" id="ARBA00022485"/>
    </source>
</evidence>
<dbReference type="GO" id="GO:0003824">
    <property type="term" value="F:catalytic activity"/>
    <property type="evidence" value="ECO:0007669"/>
    <property type="project" value="InterPro"/>
</dbReference>
<accession>A0A4P7UKQ6</accession>
<dbReference type="Pfam" id="PF13186">
    <property type="entry name" value="SPASM"/>
    <property type="match status" value="1"/>
</dbReference>
<dbReference type="SUPFAM" id="SSF102114">
    <property type="entry name" value="Radical SAM enzymes"/>
    <property type="match status" value="1"/>
</dbReference>
<dbReference type="CDD" id="cd01335">
    <property type="entry name" value="Radical_SAM"/>
    <property type="match status" value="1"/>
</dbReference>
<keyword evidence="6" id="KW-0411">Iron-sulfur</keyword>
<dbReference type="InterPro" id="IPR023885">
    <property type="entry name" value="4Fe4S-binding_SPASM_dom"/>
</dbReference>
<dbReference type="GO" id="GO:0051539">
    <property type="term" value="F:4 iron, 4 sulfur cluster binding"/>
    <property type="evidence" value="ECO:0007669"/>
    <property type="project" value="UniProtKB-KW"/>
</dbReference>
<proteinExistence type="predicted"/>
<evidence type="ECO:0000256" key="3">
    <source>
        <dbReference type="ARBA" id="ARBA00022691"/>
    </source>
</evidence>
<gene>
    <name evidence="8" type="ORF">DDIC_05815</name>
</gene>
<evidence type="ECO:0000256" key="6">
    <source>
        <dbReference type="ARBA" id="ARBA00023014"/>
    </source>
</evidence>
<dbReference type="SFLD" id="SFLDG01067">
    <property type="entry name" value="SPASM/twitch_domain_containing"/>
    <property type="match status" value="1"/>
</dbReference>
<dbReference type="SFLD" id="SFLDS00029">
    <property type="entry name" value="Radical_SAM"/>
    <property type="match status" value="1"/>
</dbReference>
<reference evidence="8 9" key="1">
    <citation type="submission" date="2019-02" db="EMBL/GenBank/DDBJ databases">
        <title>Complete Genome Sequence of Desulfovibrio desulfuricans IC1, a Sulfonate Utilizing Anaerobe.</title>
        <authorList>
            <person name="Day L.A."/>
            <person name="De Leon K.B."/>
            <person name="Wall J.D."/>
        </authorList>
    </citation>
    <scope>NUCLEOTIDE SEQUENCE [LARGE SCALE GENOMIC DNA]</scope>
    <source>
        <strain evidence="8 9">IC1</strain>
    </source>
</reference>
<evidence type="ECO:0000313" key="9">
    <source>
        <dbReference type="Proteomes" id="UP000297065"/>
    </source>
</evidence>
<organism evidence="8 9">
    <name type="scientific">Desulfovibrio desulfuricans</name>
    <dbReference type="NCBI Taxonomy" id="876"/>
    <lineage>
        <taxon>Bacteria</taxon>
        <taxon>Pseudomonadati</taxon>
        <taxon>Thermodesulfobacteriota</taxon>
        <taxon>Desulfovibrionia</taxon>
        <taxon>Desulfovibrionales</taxon>
        <taxon>Desulfovibrionaceae</taxon>
        <taxon>Desulfovibrio</taxon>
    </lineage>
</organism>